<dbReference type="InterPro" id="IPR013783">
    <property type="entry name" value="Ig-like_fold"/>
</dbReference>
<dbReference type="PANTHER" id="PTHR10357">
    <property type="entry name" value="ALPHA-AMYLASE FAMILY MEMBER"/>
    <property type="match status" value="1"/>
</dbReference>
<dbReference type="RefSeq" id="WP_377410899.1">
    <property type="nucleotide sequence ID" value="NZ_JBHSCY010000002.1"/>
</dbReference>
<dbReference type="SUPFAM" id="SSF51445">
    <property type="entry name" value="(Trans)glycosidases"/>
    <property type="match status" value="1"/>
</dbReference>
<comment type="caution">
    <text evidence="4">The sequence shown here is derived from an EMBL/GenBank/DDBJ whole genome shotgun (WGS) entry which is preliminary data.</text>
</comment>
<dbReference type="EMBL" id="JBHSCY010000002">
    <property type="protein sequence ID" value="MFC4269657.1"/>
    <property type="molecule type" value="Genomic_DNA"/>
</dbReference>
<feature type="signal peptide" evidence="2">
    <location>
        <begin position="1"/>
        <end position="18"/>
    </location>
</feature>
<keyword evidence="4" id="KW-0378">Hydrolase</keyword>
<organism evidence="4 5">
    <name type="scientific">Polaribacter marinivivus</name>
    <dbReference type="NCBI Taxonomy" id="1524260"/>
    <lineage>
        <taxon>Bacteria</taxon>
        <taxon>Pseudomonadati</taxon>
        <taxon>Bacteroidota</taxon>
        <taxon>Flavobacteriia</taxon>
        <taxon>Flavobacteriales</taxon>
        <taxon>Flavobacteriaceae</taxon>
    </lineage>
</organism>
<proteinExistence type="predicted"/>
<dbReference type="Gene3D" id="2.60.40.10">
    <property type="entry name" value="Immunoglobulins"/>
    <property type="match status" value="1"/>
</dbReference>
<dbReference type="SMART" id="SM00642">
    <property type="entry name" value="Aamy"/>
    <property type="match status" value="1"/>
</dbReference>
<accession>A0ABV8RCH7</accession>
<dbReference type="Pfam" id="PF00128">
    <property type="entry name" value="Alpha-amylase"/>
    <property type="match status" value="1"/>
</dbReference>
<dbReference type="CDD" id="cd11350">
    <property type="entry name" value="AmyAc_4"/>
    <property type="match status" value="1"/>
</dbReference>
<dbReference type="SUPFAM" id="SSF81296">
    <property type="entry name" value="E set domains"/>
    <property type="match status" value="1"/>
</dbReference>
<dbReference type="Gene3D" id="3.20.20.80">
    <property type="entry name" value="Glycosidases"/>
    <property type="match status" value="1"/>
</dbReference>
<reference evidence="5" key="1">
    <citation type="journal article" date="2019" name="Int. J. Syst. Evol. Microbiol.">
        <title>The Global Catalogue of Microorganisms (GCM) 10K type strain sequencing project: providing services to taxonomists for standard genome sequencing and annotation.</title>
        <authorList>
            <consortium name="The Broad Institute Genomics Platform"/>
            <consortium name="The Broad Institute Genome Sequencing Center for Infectious Disease"/>
            <person name="Wu L."/>
            <person name="Ma J."/>
        </authorList>
    </citation>
    <scope>NUCLEOTIDE SEQUENCE [LARGE SCALE GENOMIC DNA]</scope>
    <source>
        <strain evidence="5">CECT 8655</strain>
    </source>
</reference>
<dbReference type="NCBIfam" id="TIGR04183">
    <property type="entry name" value="Por_Secre_tail"/>
    <property type="match status" value="1"/>
</dbReference>
<dbReference type="PANTHER" id="PTHR10357:SF179">
    <property type="entry name" value="NEUTRAL AND BASIC AMINO ACID TRANSPORT PROTEIN RBAT"/>
    <property type="match status" value="1"/>
</dbReference>
<keyword evidence="5" id="KW-1185">Reference proteome</keyword>
<sequence>MKKIYFLFFLFFTISTYSQVTIDVSAIEMNQPVTFTVDITSTATNCNGFNNPTKVYMHAGIGDKNNAFAYDVVGNWGQDDGIGEMTNNNDGTFSITITPQSYFSLTQTEIDNAAQIGMVFRNEDGSQEFKDNGCADFIFPIGAVQLNLLAPTEDLVVINSGDNLVTSTTISFQGTTTVQGQIEVFYNNVSQGTANCGFPNCNFTINNITESGEVKIVGNPPSPNQAQSGEIKFNVVVAPTVSQEAIPTGLKDGINYTNDATKAILVLTAPNKEFIQVAGSFNNYSPTSNHVMKQDPTSGKFWIELTGLTSGQIETYQYWVFDTTPTSGSPSLVKTADPFSALVLSPFDDSGIPSTSYPNIPSYPDGQEREVTVLQTGKTPYNWTVTNFQKPKKEDLVVYEVLVRDFDADRNYQDIIDRIDYFKNLNINAIQLMPIMEFDGNETWGYNTSFHYALDKFYGTQDKFKELVDLCHQNGIAVILDIALNHATGRNPLVRMWMDDPDGDGWGGPAADNPYFNTTAQHDYSVFNDFNHQSSYTKDYTKQVVRHWIEEYKIDGFRWDLTKGFTQNCGSGSIAGCTDSYQQDRVDVLKEYADYSWSIDNDHYVIFEHLGQDNEEQQWANYRLGEGKGIMMWGKMTAEYSDLVQGFSTNIARASHKARGFSAPRLMMYPESHDEDRVMYEAVTYGNNSVSSHNVRNLEVALKRMASMASISLTIPGPKMVWHFASLGMDDSIWTCGDGSVNTNTDNIDGDCKLATKPQPQWSENWLQNADRKNVYDTWSKLIALKTQEDVFEGDFALEGNSQNVRLYIFDNNLPNTQLKNVVILANFNVTGQNITPDFPYTGQWYNLMDDTSINVTSTTEQIFIPAGEFRIFGNQAATLSNDDFNIKQDISTLYPNPASTSFSLAKEVVSVRVFDVTGKQVKAYAQESISSNTFMVNDLKKGIYFIRTKDSSNTIKTQKLIIN</sequence>
<evidence type="ECO:0000256" key="2">
    <source>
        <dbReference type="SAM" id="SignalP"/>
    </source>
</evidence>
<dbReference type="InterPro" id="IPR017853">
    <property type="entry name" value="GH"/>
</dbReference>
<evidence type="ECO:0000313" key="5">
    <source>
        <dbReference type="Proteomes" id="UP001595826"/>
    </source>
</evidence>
<dbReference type="InterPro" id="IPR006047">
    <property type="entry name" value="GH13_cat_dom"/>
</dbReference>
<protein>
    <submittedName>
        <fullName evidence="4">Alpha-amylase family glycosyl hydrolase</fullName>
    </submittedName>
</protein>
<evidence type="ECO:0000256" key="1">
    <source>
        <dbReference type="ARBA" id="ARBA00022729"/>
    </source>
</evidence>
<evidence type="ECO:0000313" key="4">
    <source>
        <dbReference type="EMBL" id="MFC4269657.1"/>
    </source>
</evidence>
<gene>
    <name evidence="4" type="ORF">ACFOWD_12120</name>
</gene>
<feature type="chain" id="PRO_5046241683" evidence="2">
    <location>
        <begin position="19"/>
        <end position="964"/>
    </location>
</feature>
<feature type="domain" description="Glycosyl hydrolase family 13 catalytic" evidence="3">
    <location>
        <begin position="400"/>
        <end position="783"/>
    </location>
</feature>
<keyword evidence="1 2" id="KW-0732">Signal</keyword>
<dbReference type="InterPro" id="IPR026444">
    <property type="entry name" value="Secre_tail"/>
</dbReference>
<name>A0ABV8RCH7_9FLAO</name>
<dbReference type="GO" id="GO:0016787">
    <property type="term" value="F:hydrolase activity"/>
    <property type="evidence" value="ECO:0007669"/>
    <property type="project" value="UniProtKB-KW"/>
</dbReference>
<dbReference type="InterPro" id="IPR014756">
    <property type="entry name" value="Ig_E-set"/>
</dbReference>
<evidence type="ECO:0000259" key="3">
    <source>
        <dbReference type="SMART" id="SM00642"/>
    </source>
</evidence>
<dbReference type="Proteomes" id="UP001595826">
    <property type="component" value="Unassembled WGS sequence"/>
</dbReference>
<dbReference type="Pfam" id="PF18962">
    <property type="entry name" value="Por_Secre_tail"/>
    <property type="match status" value="1"/>
</dbReference>